<comment type="caution">
    <text evidence="2">The sequence shown here is derived from an EMBL/GenBank/DDBJ whole genome shotgun (WGS) entry which is preliminary data.</text>
</comment>
<protein>
    <submittedName>
        <fullName evidence="2">Uncharacterized protein</fullName>
    </submittedName>
</protein>
<gene>
    <name evidence="2" type="ORF">VTL71DRAFT_11103</name>
</gene>
<feature type="compositionally biased region" description="Polar residues" evidence="1">
    <location>
        <begin position="76"/>
        <end position="89"/>
    </location>
</feature>
<accession>A0ABR4CVB7</accession>
<feature type="compositionally biased region" description="Polar residues" evidence="1">
    <location>
        <begin position="11"/>
        <end position="22"/>
    </location>
</feature>
<proteinExistence type="predicted"/>
<reference evidence="2 3" key="1">
    <citation type="journal article" date="2024" name="Commun. Biol.">
        <title>Comparative genomic analysis of thermophilic fungi reveals convergent evolutionary adaptations and gene losses.</title>
        <authorList>
            <person name="Steindorff A.S."/>
            <person name="Aguilar-Pontes M.V."/>
            <person name="Robinson A.J."/>
            <person name="Andreopoulos B."/>
            <person name="LaButti K."/>
            <person name="Kuo A."/>
            <person name="Mondo S."/>
            <person name="Riley R."/>
            <person name="Otillar R."/>
            <person name="Haridas S."/>
            <person name="Lipzen A."/>
            <person name="Grimwood J."/>
            <person name="Schmutz J."/>
            <person name="Clum A."/>
            <person name="Reid I.D."/>
            <person name="Moisan M.C."/>
            <person name="Butler G."/>
            <person name="Nguyen T.T.M."/>
            <person name="Dewar K."/>
            <person name="Conant G."/>
            <person name="Drula E."/>
            <person name="Henrissat B."/>
            <person name="Hansel C."/>
            <person name="Singer S."/>
            <person name="Hutchinson M.I."/>
            <person name="de Vries R.P."/>
            <person name="Natvig D.O."/>
            <person name="Powell A.J."/>
            <person name="Tsang A."/>
            <person name="Grigoriev I.V."/>
        </authorList>
    </citation>
    <scope>NUCLEOTIDE SEQUENCE [LARGE SCALE GENOMIC DNA]</scope>
    <source>
        <strain evidence="2 3">CBS 494.80</strain>
    </source>
</reference>
<organism evidence="2 3">
    <name type="scientific">Oculimacula yallundae</name>
    <dbReference type="NCBI Taxonomy" id="86028"/>
    <lineage>
        <taxon>Eukaryota</taxon>
        <taxon>Fungi</taxon>
        <taxon>Dikarya</taxon>
        <taxon>Ascomycota</taxon>
        <taxon>Pezizomycotina</taxon>
        <taxon>Leotiomycetes</taxon>
        <taxon>Helotiales</taxon>
        <taxon>Ploettnerulaceae</taxon>
        <taxon>Oculimacula</taxon>
    </lineage>
</organism>
<sequence>MKSGCRPASRQLLSSGTPSSNRAQRDCLVDDIRAGTNVQTSFDWFPRLPLRMAQIIYDSFAAHDSTQSREDPGSKNLESYGSCVQNKRA</sequence>
<keyword evidence="3" id="KW-1185">Reference proteome</keyword>
<feature type="region of interest" description="Disordered" evidence="1">
    <location>
        <begin position="63"/>
        <end position="89"/>
    </location>
</feature>
<dbReference type="Proteomes" id="UP001595075">
    <property type="component" value="Unassembled WGS sequence"/>
</dbReference>
<evidence type="ECO:0000313" key="2">
    <source>
        <dbReference type="EMBL" id="KAL2073777.1"/>
    </source>
</evidence>
<name>A0ABR4CVB7_9HELO</name>
<evidence type="ECO:0000313" key="3">
    <source>
        <dbReference type="Proteomes" id="UP001595075"/>
    </source>
</evidence>
<feature type="region of interest" description="Disordered" evidence="1">
    <location>
        <begin position="1"/>
        <end position="25"/>
    </location>
</feature>
<dbReference type="EMBL" id="JAZHXI010000003">
    <property type="protein sequence ID" value="KAL2073777.1"/>
    <property type="molecule type" value="Genomic_DNA"/>
</dbReference>
<evidence type="ECO:0000256" key="1">
    <source>
        <dbReference type="SAM" id="MobiDB-lite"/>
    </source>
</evidence>